<keyword evidence="3" id="KW-0143">Chaperone</keyword>
<keyword evidence="2" id="KW-0809">Transit peptide</keyword>
<dbReference type="EMBL" id="SLXO01000010">
    <property type="protein sequence ID" value="TCP32011.1"/>
    <property type="molecule type" value="Genomic_DNA"/>
</dbReference>
<dbReference type="Proteomes" id="UP000295399">
    <property type="component" value="Unassembled WGS sequence"/>
</dbReference>
<dbReference type="AlphaFoldDB" id="A0A4R2PD51"/>
<sequence length="232" mass="24923">MKRFYSDAAVVPADEGYAVVLDGRPVKTPGQRPVAAPTRALAEAVAEEWQAQGETLDPAAMPLARSLNSAIDTSDEQRAAVVTSLSRYAETDLLCYRAAGQPDLAERQRYLWQPYLDWAAERFAARFALAEGVMPVVQPQATVDALAAAVARFDRFRLTGVHLAAGVTGSVVLALALEARFASAEQVWTAASLDEAFQAELWGEDSEAAERRAGIAAEVRAADRFLSLLDAG</sequence>
<dbReference type="SUPFAM" id="SSF160909">
    <property type="entry name" value="ATP12-like"/>
    <property type="match status" value="1"/>
</dbReference>
<dbReference type="GO" id="GO:0043461">
    <property type="term" value="P:proton-transporting ATP synthase complex assembly"/>
    <property type="evidence" value="ECO:0007669"/>
    <property type="project" value="InterPro"/>
</dbReference>
<organism evidence="4 5">
    <name type="scientific">Rhodothalassium salexigens DSM 2132</name>
    <dbReference type="NCBI Taxonomy" id="1188247"/>
    <lineage>
        <taxon>Bacteria</taxon>
        <taxon>Pseudomonadati</taxon>
        <taxon>Pseudomonadota</taxon>
        <taxon>Alphaproteobacteria</taxon>
        <taxon>Rhodothalassiales</taxon>
        <taxon>Rhodothalassiaceae</taxon>
        <taxon>Rhodothalassium</taxon>
    </lineage>
</organism>
<accession>A0A4R2PD51</accession>
<dbReference type="OrthoDB" id="9797825at2"/>
<evidence type="ECO:0000256" key="3">
    <source>
        <dbReference type="ARBA" id="ARBA00023186"/>
    </source>
</evidence>
<proteinExistence type="inferred from homology"/>
<keyword evidence="5" id="KW-1185">Reference proteome</keyword>
<dbReference type="InterPro" id="IPR011419">
    <property type="entry name" value="ATP12_ATP_synth-F1-assembly"/>
</dbReference>
<evidence type="ECO:0000256" key="2">
    <source>
        <dbReference type="ARBA" id="ARBA00022946"/>
    </source>
</evidence>
<dbReference type="RefSeq" id="WP_132709229.1">
    <property type="nucleotide sequence ID" value="NZ_JACIGF010000010.1"/>
</dbReference>
<evidence type="ECO:0000313" key="5">
    <source>
        <dbReference type="Proteomes" id="UP000295399"/>
    </source>
</evidence>
<dbReference type="InterPro" id="IPR042272">
    <property type="entry name" value="ATP12_ATP_synth-F1-assembly_N"/>
</dbReference>
<reference evidence="4 5" key="1">
    <citation type="submission" date="2019-03" db="EMBL/GenBank/DDBJ databases">
        <title>Genomic Encyclopedia of Type Strains, Phase IV (KMG-IV): sequencing the most valuable type-strain genomes for metagenomic binning, comparative biology and taxonomic classification.</title>
        <authorList>
            <person name="Goeker M."/>
        </authorList>
    </citation>
    <scope>NUCLEOTIDE SEQUENCE [LARGE SCALE GENOMIC DNA]</scope>
    <source>
        <strain evidence="4 5">DSM 2132</strain>
    </source>
</reference>
<evidence type="ECO:0000313" key="4">
    <source>
        <dbReference type="EMBL" id="TCP32011.1"/>
    </source>
</evidence>
<protein>
    <submittedName>
        <fullName evidence="4">Chaperone required for assembly of F1-ATPase</fullName>
    </submittedName>
</protein>
<dbReference type="InParanoid" id="A0A4R2PD51"/>
<dbReference type="PANTHER" id="PTHR21013:SF10">
    <property type="entry name" value="ATP SYNTHASE MITOCHONDRIAL F1 COMPLEX ASSEMBLY FACTOR 2"/>
    <property type="match status" value="1"/>
</dbReference>
<dbReference type="PANTHER" id="PTHR21013">
    <property type="entry name" value="ATP SYNTHASE MITOCHONDRIAL F1 COMPLEX ASSEMBLY FACTOR 2/ATP12 PROTEIN, MITOCHONDRIAL PRECURSOR"/>
    <property type="match status" value="1"/>
</dbReference>
<dbReference type="Gene3D" id="3.30.2180.10">
    <property type="entry name" value="ATP12-like"/>
    <property type="match status" value="1"/>
</dbReference>
<gene>
    <name evidence="4" type="ORF">EV659_11091</name>
</gene>
<name>A0A4R2PD51_RHOSA</name>
<evidence type="ECO:0000256" key="1">
    <source>
        <dbReference type="ARBA" id="ARBA00008231"/>
    </source>
</evidence>
<dbReference type="Pfam" id="PF07542">
    <property type="entry name" value="ATP12"/>
    <property type="match status" value="1"/>
</dbReference>
<comment type="similarity">
    <text evidence="1">Belongs to the ATP12 family.</text>
</comment>
<dbReference type="InterPro" id="IPR023335">
    <property type="entry name" value="ATP12_ortho_dom_sf"/>
</dbReference>
<comment type="caution">
    <text evidence="4">The sequence shown here is derived from an EMBL/GenBank/DDBJ whole genome shotgun (WGS) entry which is preliminary data.</text>
</comment>
<dbReference type="Gene3D" id="1.10.3580.10">
    <property type="entry name" value="ATP12 ATPase"/>
    <property type="match status" value="1"/>
</dbReference>